<dbReference type="STRING" id="1071382.H2ATZ7"/>
<feature type="transmembrane region" description="Helical" evidence="8">
    <location>
        <begin position="562"/>
        <end position="584"/>
    </location>
</feature>
<dbReference type="OrthoDB" id="1684102at2759"/>
<dbReference type="Pfam" id="PF01490">
    <property type="entry name" value="Aa_trans"/>
    <property type="match status" value="1"/>
</dbReference>
<feature type="transmembrane region" description="Helical" evidence="8">
    <location>
        <begin position="629"/>
        <end position="647"/>
    </location>
</feature>
<feature type="region of interest" description="Disordered" evidence="7">
    <location>
        <begin position="195"/>
        <end position="222"/>
    </location>
</feature>
<dbReference type="KEGG" id="kaf:KAFR_0D02000"/>
<evidence type="ECO:0000313" key="10">
    <source>
        <dbReference type="EMBL" id="CCF57847.1"/>
    </source>
</evidence>
<dbReference type="RefSeq" id="XP_003956982.1">
    <property type="nucleotide sequence ID" value="XM_003956933.1"/>
</dbReference>
<evidence type="ECO:0000256" key="5">
    <source>
        <dbReference type="ARBA" id="ARBA00022989"/>
    </source>
</evidence>
<feature type="transmembrane region" description="Helical" evidence="8">
    <location>
        <begin position="377"/>
        <end position="396"/>
    </location>
</feature>
<evidence type="ECO:0000256" key="7">
    <source>
        <dbReference type="SAM" id="MobiDB-lite"/>
    </source>
</evidence>
<feature type="transmembrane region" description="Helical" evidence="8">
    <location>
        <begin position="518"/>
        <end position="542"/>
    </location>
</feature>
<feature type="compositionally biased region" description="Low complexity" evidence="7">
    <location>
        <begin position="211"/>
        <end position="221"/>
    </location>
</feature>
<dbReference type="GO" id="GO:0005774">
    <property type="term" value="C:vacuolar membrane"/>
    <property type="evidence" value="ECO:0007669"/>
    <property type="project" value="UniProtKB-SubCell"/>
</dbReference>
<feature type="transmembrane region" description="Helical" evidence="8">
    <location>
        <begin position="691"/>
        <end position="709"/>
    </location>
</feature>
<keyword evidence="5 8" id="KW-1133">Transmembrane helix</keyword>
<evidence type="ECO:0000256" key="8">
    <source>
        <dbReference type="SAM" id="Phobius"/>
    </source>
</evidence>
<evidence type="ECO:0000256" key="6">
    <source>
        <dbReference type="ARBA" id="ARBA00023136"/>
    </source>
</evidence>
<dbReference type="PANTHER" id="PTHR22950:SF666">
    <property type="entry name" value="VACUOLAR AMINO ACID TRANSPORTER 4"/>
    <property type="match status" value="1"/>
</dbReference>
<feature type="transmembrane region" description="Helical" evidence="8">
    <location>
        <begin position="486"/>
        <end position="506"/>
    </location>
</feature>
<proteinExistence type="inferred from homology"/>
<feature type="transmembrane region" description="Helical" evidence="8">
    <location>
        <begin position="653"/>
        <end position="670"/>
    </location>
</feature>
<sequence length="714" mass="79678">MSANTWKTGEDSENDLQPNGANNSKKKYIRIPKHRDCSFLPSSSNTRKLSPSKSSMIIPSSSTNLDSHVFIDIKSPSFKSHIREEEGIINSLRNDFLNERFTTKPNSYDSNLSAHTSSSYVTSVPSEKSNLSVVGGDITRDIYKLAQSNEEKGLRKVKSFEDLASISSRAPNDTSASSINVPGGFRREFIVKKMRNSNQNSRRNSNKRQESNVSSFTSSVESDGDNLIDKVPFLTRNFLEFLYLYGHFAGESFEDDFFDEDDNYNESLTFEEERSPLVTGLTLPDSVTRANVETIKGTTSTRKAFLLLLKSFVGTGVLFLPDAFHNGGLAFSIIVLTLVGLYSYWCYYILVQTKVKVKACSFGDIGSQLYGKWMKSVILVAIFVSQLGFSAAYMIFTAKNLGAFLQNIFHLKDFNLGYIMIIQLIFFVPLSFIRNISKLSLPSLIANVFIMLGLLIILIFASKHLFLDLGVHPAAGVEYGIDPRRWTLFVGTAIFSFEGIGLIIPVQDSMKRPEKFSLVLKLVMITTTIIFITIATVGYLAYGSEIQTVVLLNLPQGNLFVNLIQFLYSLAIMLSTPLQLFPAIKILEGKVFYRYNKKVSRQLSGEANESTKGGSYSGKSNMKIKWLKNLLRSTIVVGAILIAYLGMDSLDKVVSIIGSFCCLPLVFILPPLLHMKSCMDSSRDDNKHTILVDRVLIACGIVAMFYTSYQSLFT</sequence>
<dbReference type="PANTHER" id="PTHR22950">
    <property type="entry name" value="AMINO ACID TRANSPORTER"/>
    <property type="match status" value="1"/>
</dbReference>
<dbReference type="GO" id="GO:0005302">
    <property type="term" value="F:L-tyrosine transmembrane transporter activity"/>
    <property type="evidence" value="ECO:0007669"/>
    <property type="project" value="TreeGrafter"/>
</dbReference>
<protein>
    <recommendedName>
        <fullName evidence="9">Amino acid transporter transmembrane domain-containing protein</fullName>
    </recommendedName>
</protein>
<feature type="region of interest" description="Disordered" evidence="7">
    <location>
        <begin position="1"/>
        <end position="27"/>
    </location>
</feature>
<dbReference type="FunCoup" id="H2ATZ7">
    <property type="interactions" value="616"/>
</dbReference>
<comment type="subcellular location">
    <subcellularLocation>
        <location evidence="1">Vacuole membrane</location>
        <topology evidence="1">Multi-pass membrane protein</topology>
    </subcellularLocation>
</comment>
<dbReference type="InterPro" id="IPR013057">
    <property type="entry name" value="AA_transpt_TM"/>
</dbReference>
<dbReference type="Proteomes" id="UP000005220">
    <property type="component" value="Chromosome 4"/>
</dbReference>
<keyword evidence="11" id="KW-1185">Reference proteome</keyword>
<name>H2ATZ7_KAZAF</name>
<feature type="transmembrane region" description="Helical" evidence="8">
    <location>
        <begin position="416"/>
        <end position="433"/>
    </location>
</feature>
<evidence type="ECO:0000256" key="3">
    <source>
        <dbReference type="ARBA" id="ARBA00022554"/>
    </source>
</evidence>
<dbReference type="GeneID" id="13885805"/>
<feature type="domain" description="Amino acid transporter transmembrane" evidence="9">
    <location>
        <begin position="298"/>
        <end position="712"/>
    </location>
</feature>
<evidence type="ECO:0000259" key="9">
    <source>
        <dbReference type="Pfam" id="PF01490"/>
    </source>
</evidence>
<evidence type="ECO:0000256" key="1">
    <source>
        <dbReference type="ARBA" id="ARBA00004128"/>
    </source>
</evidence>
<organism evidence="10 11">
    <name type="scientific">Kazachstania africana (strain ATCC 22294 / BCRC 22015 / CBS 2517 / CECT 1963 / NBRC 1671 / NRRL Y-8276)</name>
    <name type="common">Yeast</name>
    <name type="synonym">Kluyveromyces africanus</name>
    <dbReference type="NCBI Taxonomy" id="1071382"/>
    <lineage>
        <taxon>Eukaryota</taxon>
        <taxon>Fungi</taxon>
        <taxon>Dikarya</taxon>
        <taxon>Ascomycota</taxon>
        <taxon>Saccharomycotina</taxon>
        <taxon>Saccharomycetes</taxon>
        <taxon>Saccharomycetales</taxon>
        <taxon>Saccharomycetaceae</taxon>
        <taxon>Kazachstania</taxon>
    </lineage>
</organism>
<keyword evidence="6 8" id="KW-0472">Membrane</keyword>
<dbReference type="InParanoid" id="H2ATZ7"/>
<keyword evidence="3" id="KW-0926">Vacuole</keyword>
<dbReference type="AlphaFoldDB" id="H2ATZ7"/>
<feature type="transmembrane region" description="Helical" evidence="8">
    <location>
        <begin position="304"/>
        <end position="324"/>
    </location>
</feature>
<feature type="transmembrane region" description="Helical" evidence="8">
    <location>
        <begin position="445"/>
        <end position="466"/>
    </location>
</feature>
<comment type="similarity">
    <text evidence="2">Belongs to the amino acid/polyamine transporter 2 family.</text>
</comment>
<reference evidence="10 11" key="1">
    <citation type="journal article" date="2011" name="Proc. Natl. Acad. Sci. U.S.A.">
        <title>Evolutionary erosion of yeast sex chromosomes by mating-type switching accidents.</title>
        <authorList>
            <person name="Gordon J.L."/>
            <person name="Armisen D."/>
            <person name="Proux-Wera E."/>
            <person name="Oheigeartaigh S.S."/>
            <person name="Byrne K.P."/>
            <person name="Wolfe K.H."/>
        </authorList>
    </citation>
    <scope>NUCLEOTIDE SEQUENCE [LARGE SCALE GENOMIC DNA]</scope>
    <source>
        <strain evidence="11">ATCC 22294 / BCRC 22015 / CBS 2517 / CECT 1963 / NBRC 1671 / NRRL Y-8276</strain>
    </source>
</reference>
<evidence type="ECO:0000256" key="4">
    <source>
        <dbReference type="ARBA" id="ARBA00022692"/>
    </source>
</evidence>
<evidence type="ECO:0000313" key="11">
    <source>
        <dbReference type="Proteomes" id="UP000005220"/>
    </source>
</evidence>
<feature type="transmembrane region" description="Helical" evidence="8">
    <location>
        <begin position="330"/>
        <end position="350"/>
    </location>
</feature>
<gene>
    <name evidence="10" type="primary">KAFR0D02000</name>
    <name evidence="10" type="ORF">KAFR_0D02000</name>
</gene>
<dbReference type="EMBL" id="HE650824">
    <property type="protein sequence ID" value="CCF57847.1"/>
    <property type="molecule type" value="Genomic_DNA"/>
</dbReference>
<keyword evidence="4 8" id="KW-0812">Transmembrane</keyword>
<accession>H2ATZ7</accession>
<dbReference type="eggNOG" id="KOG1304">
    <property type="taxonomic scope" value="Eukaryota"/>
</dbReference>
<evidence type="ECO:0000256" key="2">
    <source>
        <dbReference type="ARBA" id="ARBA00008066"/>
    </source>
</evidence>
<dbReference type="HOGENOM" id="CLU_009646_3_2_1"/>